<name>A0ABZ0J1K6_9BURK</name>
<reference evidence="1 2" key="1">
    <citation type="submission" date="2023-03" db="EMBL/GenBank/DDBJ databases">
        <title>Diaphorobacter basophil sp. nov., isolated from a sewage-treatment plant.</title>
        <authorList>
            <person name="Yang K."/>
        </authorList>
    </citation>
    <scope>NUCLEOTIDE SEQUENCE [LARGE SCALE GENOMIC DNA]</scope>
    <source>
        <strain evidence="1 2">Y-1</strain>
    </source>
</reference>
<sequence length="183" mass="19631">MNRNLRALRRWLACGLAVFGVGLAWAQMPVPLLDANVPTAAPSAAAQQLESLLQCKAGTVLKTDEVESRLRAIGLVKGADGFFLPPQKSPRPSLFGDEVVAALVTAAEGENKATVYLKRQTGKQMAKRLGVSRIDEQADTDEPSYFKQTSKKTTLLVGAASEVFVGNDSIKYQSSVACQHAAR</sequence>
<accession>A0ABZ0J1K6</accession>
<dbReference type="Proteomes" id="UP001303211">
    <property type="component" value="Chromosome"/>
</dbReference>
<organism evidence="1 2">
    <name type="scientific">Diaphorobacter limosus</name>
    <dbReference type="NCBI Taxonomy" id="3036128"/>
    <lineage>
        <taxon>Bacteria</taxon>
        <taxon>Pseudomonadati</taxon>
        <taxon>Pseudomonadota</taxon>
        <taxon>Betaproteobacteria</taxon>
        <taxon>Burkholderiales</taxon>
        <taxon>Comamonadaceae</taxon>
        <taxon>Diaphorobacter</taxon>
    </lineage>
</organism>
<protein>
    <submittedName>
        <fullName evidence="1">Uncharacterized protein</fullName>
    </submittedName>
</protein>
<dbReference type="RefSeq" id="WP_317701540.1">
    <property type="nucleotide sequence ID" value="NZ_CP136921.1"/>
</dbReference>
<dbReference type="EMBL" id="CP136921">
    <property type="protein sequence ID" value="WOO32071.1"/>
    <property type="molecule type" value="Genomic_DNA"/>
</dbReference>
<evidence type="ECO:0000313" key="2">
    <source>
        <dbReference type="Proteomes" id="UP001303211"/>
    </source>
</evidence>
<keyword evidence="2" id="KW-1185">Reference proteome</keyword>
<evidence type="ECO:0000313" key="1">
    <source>
        <dbReference type="EMBL" id="WOO32071.1"/>
    </source>
</evidence>
<gene>
    <name evidence="1" type="ORF">P4826_17005</name>
</gene>
<proteinExistence type="predicted"/>